<dbReference type="Proteomes" id="UP000825935">
    <property type="component" value="Chromosome 11"/>
</dbReference>
<keyword evidence="7" id="KW-1185">Reference proteome</keyword>
<dbReference type="InterPro" id="IPR024788">
    <property type="entry name" value="Malectin-like_Carb-bd_dom"/>
</dbReference>
<dbReference type="InterPro" id="IPR001611">
    <property type="entry name" value="Leu-rich_rpt"/>
</dbReference>
<keyword evidence="4" id="KW-0812">Transmembrane</keyword>
<accession>A0A8T2TRL9</accession>
<name>A0A8T2TRL9_CERRI</name>
<dbReference type="Gene3D" id="2.60.120.430">
    <property type="entry name" value="Galactose-binding lectin"/>
    <property type="match status" value="2"/>
</dbReference>
<dbReference type="SMART" id="SM00369">
    <property type="entry name" value="LRR_TYP"/>
    <property type="match status" value="3"/>
</dbReference>
<dbReference type="SUPFAM" id="SSF52058">
    <property type="entry name" value="L domain-like"/>
    <property type="match status" value="1"/>
</dbReference>
<evidence type="ECO:0000256" key="1">
    <source>
        <dbReference type="ARBA" id="ARBA00004167"/>
    </source>
</evidence>
<dbReference type="PANTHER" id="PTHR45631:SF181">
    <property type="entry name" value="RECEPTOR-LIKE PROTEIN 4"/>
    <property type="match status" value="1"/>
</dbReference>
<sequence>MLIFGNISVRFLFSSLTMPPNLRENSERRSNRREATEMKGDSMASVFFIFLSLTTFRHAVAQNMADPPFSVRISCGASQNILPTGSSVMWSKDEFYSGGSAANASVRSGVTPVELMTLRYFQITDGPENCYNVTVPNGHYVIRLYFAYGQFDNSNKEPLFDISLEGTLVHSLKQGWSSTPDLSYAEFRAFISDGAATICFHSTGHGNPSVLSIEVLQILNDAYDIGQKSTILKTVQRVSCGSKDSKFGVEYSANAWGGDRFWATDKDLDMGLSRTITTTRSVQHASDAPNLVPEAVFQSASETPVGSPLTYFLDVEPNQNYSIWFYFAEIDPAITGKEQRVFDILVNNIPIFSEFDIIGKAGRPFTGVTLKSFLPIDGKVLTLRFDPRQGGILINGFEIFQVIQTEFTTMETEVWALQTMKKSLGLPPRLGWNGDPCVPQVHPWNGVDCHFDNEKGTWIIDGLDLDNQGIKGFLSNDMALLQNLQSLNLSGNSISGSIPSNVGKLSNLVVLDLSFNQLNGSIPESLGSLTHLRKLFLNSNLLSGEVPTVLGAGPIHGASFNFSDNPGLCGIPGLRSCSGALAKGSITAIVVTIILVVFIGGLCGFVIYKRRQNIARAQKLSTAREAPYAKSRTGNAALKDLQMVKPPGRERYVPHYMQHT</sequence>
<reference evidence="6" key="1">
    <citation type="submission" date="2021-08" db="EMBL/GenBank/DDBJ databases">
        <title>WGS assembly of Ceratopteris richardii.</title>
        <authorList>
            <person name="Marchant D.B."/>
            <person name="Chen G."/>
            <person name="Jenkins J."/>
            <person name="Shu S."/>
            <person name="Leebens-Mack J."/>
            <person name="Grimwood J."/>
            <person name="Schmutz J."/>
            <person name="Soltis P."/>
            <person name="Soltis D."/>
            <person name="Chen Z.-H."/>
        </authorList>
    </citation>
    <scope>NUCLEOTIDE SEQUENCE</scope>
    <source>
        <strain evidence="6">Whitten #5841</strain>
        <tissue evidence="6">Leaf</tissue>
    </source>
</reference>
<evidence type="ECO:0000313" key="7">
    <source>
        <dbReference type="Proteomes" id="UP000825935"/>
    </source>
</evidence>
<keyword evidence="2" id="KW-0433">Leucine-rich repeat</keyword>
<feature type="domain" description="Malectin-like" evidence="5">
    <location>
        <begin position="73"/>
        <end position="402"/>
    </location>
</feature>
<evidence type="ECO:0000259" key="5">
    <source>
        <dbReference type="Pfam" id="PF12819"/>
    </source>
</evidence>
<organism evidence="6 7">
    <name type="scientific">Ceratopteris richardii</name>
    <name type="common">Triangle waterfern</name>
    <dbReference type="NCBI Taxonomy" id="49495"/>
    <lineage>
        <taxon>Eukaryota</taxon>
        <taxon>Viridiplantae</taxon>
        <taxon>Streptophyta</taxon>
        <taxon>Embryophyta</taxon>
        <taxon>Tracheophyta</taxon>
        <taxon>Polypodiopsida</taxon>
        <taxon>Polypodiidae</taxon>
        <taxon>Polypodiales</taxon>
        <taxon>Pteridineae</taxon>
        <taxon>Pteridaceae</taxon>
        <taxon>Parkerioideae</taxon>
        <taxon>Ceratopteris</taxon>
    </lineage>
</organism>
<dbReference type="InterPro" id="IPR032675">
    <property type="entry name" value="LRR_dom_sf"/>
</dbReference>
<feature type="transmembrane region" description="Helical" evidence="4">
    <location>
        <begin position="586"/>
        <end position="608"/>
    </location>
</feature>
<dbReference type="OMA" id="NHDDEQA"/>
<dbReference type="OrthoDB" id="1060944at2759"/>
<dbReference type="PANTHER" id="PTHR45631">
    <property type="entry name" value="OS07G0107800 PROTEIN-RELATED"/>
    <property type="match status" value="1"/>
</dbReference>
<evidence type="ECO:0000313" key="6">
    <source>
        <dbReference type="EMBL" id="KAH7425422.1"/>
    </source>
</evidence>
<dbReference type="EMBL" id="CM035416">
    <property type="protein sequence ID" value="KAH7425422.1"/>
    <property type="molecule type" value="Genomic_DNA"/>
</dbReference>
<keyword evidence="3" id="KW-0677">Repeat</keyword>
<dbReference type="FunFam" id="3.80.10.10:FF:000135">
    <property type="entry name" value="Putative LRR receptor-like serine/threonine-protein kinase"/>
    <property type="match status" value="1"/>
</dbReference>
<dbReference type="Pfam" id="PF12819">
    <property type="entry name" value="Malectin_like"/>
    <property type="match status" value="1"/>
</dbReference>
<comment type="subcellular location">
    <subcellularLocation>
        <location evidence="1">Membrane</location>
        <topology evidence="1">Single-pass membrane protein</topology>
    </subcellularLocation>
</comment>
<dbReference type="AlphaFoldDB" id="A0A8T2TRL9"/>
<dbReference type="CDD" id="cd12087">
    <property type="entry name" value="TM_EGFR-like"/>
    <property type="match status" value="1"/>
</dbReference>
<keyword evidence="4" id="KW-1133">Transmembrane helix</keyword>
<dbReference type="PROSITE" id="PS51450">
    <property type="entry name" value="LRR"/>
    <property type="match status" value="1"/>
</dbReference>
<protein>
    <recommendedName>
        <fullName evidence="5">Malectin-like domain-containing protein</fullName>
    </recommendedName>
</protein>
<evidence type="ECO:0000256" key="2">
    <source>
        <dbReference type="ARBA" id="ARBA00022614"/>
    </source>
</evidence>
<proteinExistence type="predicted"/>
<comment type="caution">
    <text evidence="6">The sequence shown here is derived from an EMBL/GenBank/DDBJ whole genome shotgun (WGS) entry which is preliminary data.</text>
</comment>
<dbReference type="Pfam" id="PF13855">
    <property type="entry name" value="LRR_8"/>
    <property type="match status" value="1"/>
</dbReference>
<keyword evidence="4" id="KW-0472">Membrane</keyword>
<evidence type="ECO:0000256" key="4">
    <source>
        <dbReference type="SAM" id="Phobius"/>
    </source>
</evidence>
<dbReference type="GO" id="GO:0016020">
    <property type="term" value="C:membrane"/>
    <property type="evidence" value="ECO:0007669"/>
    <property type="project" value="UniProtKB-SubCell"/>
</dbReference>
<gene>
    <name evidence="6" type="ORF">KP509_11G053300</name>
</gene>
<dbReference type="InterPro" id="IPR003591">
    <property type="entry name" value="Leu-rich_rpt_typical-subtyp"/>
</dbReference>
<evidence type="ECO:0000256" key="3">
    <source>
        <dbReference type="ARBA" id="ARBA00022737"/>
    </source>
</evidence>
<dbReference type="Gene3D" id="3.80.10.10">
    <property type="entry name" value="Ribonuclease Inhibitor"/>
    <property type="match status" value="1"/>
</dbReference>